<name>A0A1H3SBM7_9PSEU</name>
<evidence type="ECO:0000256" key="8">
    <source>
        <dbReference type="ARBA" id="ARBA00022967"/>
    </source>
</evidence>
<dbReference type="InterPro" id="IPR003593">
    <property type="entry name" value="AAA+_ATPase"/>
</dbReference>
<keyword evidence="12" id="KW-1185">Reference proteome</keyword>
<evidence type="ECO:0000256" key="5">
    <source>
        <dbReference type="ARBA" id="ARBA00022519"/>
    </source>
</evidence>
<evidence type="ECO:0000259" key="10">
    <source>
        <dbReference type="PROSITE" id="PS50893"/>
    </source>
</evidence>
<sequence length="262" mass="27734">MSLAELRDLTVGFPGRPILRGIDLRVEAGEVVGLVGESGSGKSTAAMSIAGALPASAAVSGQITVDGRDVLGMSPAELRELRTRKVGVVQQEPRAAFNPVRPVGHFLTEQLRTNLGWPQQDADDRVVGLMRECGLREPQAMLARYPHEFSGGMLQRLVIAAALAPEPELLIADEATSALDVTTQAEIIGILSRARADRGLGILFITHDLPLAAAFCDRVVVLRSGEVVEEQGARELFAAPKSAYAAELLAAVPVLDEDGVDA</sequence>
<dbReference type="InterPro" id="IPR017871">
    <property type="entry name" value="ABC_transporter-like_CS"/>
</dbReference>
<dbReference type="InterPro" id="IPR050388">
    <property type="entry name" value="ABC_Ni/Peptide_Import"/>
</dbReference>
<dbReference type="Gene3D" id="3.40.50.300">
    <property type="entry name" value="P-loop containing nucleotide triphosphate hydrolases"/>
    <property type="match status" value="1"/>
</dbReference>
<evidence type="ECO:0000256" key="3">
    <source>
        <dbReference type="ARBA" id="ARBA00022448"/>
    </source>
</evidence>
<accession>A0A1H3SBM7</accession>
<keyword evidence="7" id="KW-0067">ATP-binding</keyword>
<dbReference type="RefSeq" id="WP_093276380.1">
    <property type="nucleotide sequence ID" value="NZ_FNOK01000062.1"/>
</dbReference>
<dbReference type="OrthoDB" id="9809030at2"/>
<dbReference type="PANTHER" id="PTHR43297">
    <property type="entry name" value="OLIGOPEPTIDE TRANSPORT ATP-BINDING PROTEIN APPD"/>
    <property type="match status" value="1"/>
</dbReference>
<dbReference type="PROSITE" id="PS50893">
    <property type="entry name" value="ABC_TRANSPORTER_2"/>
    <property type="match status" value="1"/>
</dbReference>
<evidence type="ECO:0000313" key="11">
    <source>
        <dbReference type="EMBL" id="SDZ35120.1"/>
    </source>
</evidence>
<keyword evidence="9" id="KW-0472">Membrane</keyword>
<dbReference type="Pfam" id="PF00005">
    <property type="entry name" value="ABC_tran"/>
    <property type="match status" value="1"/>
</dbReference>
<comment type="subcellular location">
    <subcellularLocation>
        <location evidence="1">Cell membrane</location>
        <topology evidence="1">Peripheral membrane protein</topology>
    </subcellularLocation>
</comment>
<reference evidence="12" key="1">
    <citation type="submission" date="2016-10" db="EMBL/GenBank/DDBJ databases">
        <authorList>
            <person name="Varghese N."/>
            <person name="Submissions S."/>
        </authorList>
    </citation>
    <scope>NUCLEOTIDE SEQUENCE [LARGE SCALE GENOMIC DNA]</scope>
    <source>
        <strain evidence="12">CGMCC 4.3530</strain>
    </source>
</reference>
<keyword evidence="6" id="KW-0547">Nucleotide-binding</keyword>
<dbReference type="SMART" id="SM00382">
    <property type="entry name" value="AAA"/>
    <property type="match status" value="1"/>
</dbReference>
<evidence type="ECO:0000256" key="6">
    <source>
        <dbReference type="ARBA" id="ARBA00022741"/>
    </source>
</evidence>
<dbReference type="Proteomes" id="UP000199529">
    <property type="component" value="Unassembled WGS sequence"/>
</dbReference>
<evidence type="ECO:0000256" key="4">
    <source>
        <dbReference type="ARBA" id="ARBA00022475"/>
    </source>
</evidence>
<dbReference type="PANTHER" id="PTHR43297:SF14">
    <property type="entry name" value="ATPASE AAA-TYPE CORE DOMAIN-CONTAINING PROTEIN"/>
    <property type="match status" value="1"/>
</dbReference>
<evidence type="ECO:0000256" key="2">
    <source>
        <dbReference type="ARBA" id="ARBA00005417"/>
    </source>
</evidence>
<keyword evidence="5" id="KW-0997">Cell inner membrane</keyword>
<evidence type="ECO:0000256" key="7">
    <source>
        <dbReference type="ARBA" id="ARBA00022840"/>
    </source>
</evidence>
<dbReference type="GO" id="GO:0005886">
    <property type="term" value="C:plasma membrane"/>
    <property type="evidence" value="ECO:0007669"/>
    <property type="project" value="UniProtKB-SubCell"/>
</dbReference>
<keyword evidence="4" id="KW-1003">Cell membrane</keyword>
<evidence type="ECO:0000256" key="1">
    <source>
        <dbReference type="ARBA" id="ARBA00004202"/>
    </source>
</evidence>
<dbReference type="GO" id="GO:0016887">
    <property type="term" value="F:ATP hydrolysis activity"/>
    <property type="evidence" value="ECO:0007669"/>
    <property type="project" value="InterPro"/>
</dbReference>
<dbReference type="EMBL" id="FNOK01000062">
    <property type="protein sequence ID" value="SDZ35120.1"/>
    <property type="molecule type" value="Genomic_DNA"/>
</dbReference>
<keyword evidence="8" id="KW-1278">Translocase</keyword>
<dbReference type="InterPro" id="IPR027417">
    <property type="entry name" value="P-loop_NTPase"/>
</dbReference>
<dbReference type="AlphaFoldDB" id="A0A1H3SBM7"/>
<evidence type="ECO:0000313" key="12">
    <source>
        <dbReference type="Proteomes" id="UP000199529"/>
    </source>
</evidence>
<dbReference type="STRING" id="418495.SAMN05216215_106224"/>
<gene>
    <name evidence="11" type="ORF">SAMN05216215_106224</name>
</gene>
<dbReference type="GO" id="GO:0005524">
    <property type="term" value="F:ATP binding"/>
    <property type="evidence" value="ECO:0007669"/>
    <property type="project" value="UniProtKB-KW"/>
</dbReference>
<dbReference type="InterPro" id="IPR003439">
    <property type="entry name" value="ABC_transporter-like_ATP-bd"/>
</dbReference>
<keyword evidence="3" id="KW-0813">Transport</keyword>
<feature type="domain" description="ABC transporter" evidence="10">
    <location>
        <begin position="4"/>
        <end position="249"/>
    </location>
</feature>
<organism evidence="11 12">
    <name type="scientific">Saccharopolyspora shandongensis</name>
    <dbReference type="NCBI Taxonomy" id="418495"/>
    <lineage>
        <taxon>Bacteria</taxon>
        <taxon>Bacillati</taxon>
        <taxon>Actinomycetota</taxon>
        <taxon>Actinomycetes</taxon>
        <taxon>Pseudonocardiales</taxon>
        <taxon>Pseudonocardiaceae</taxon>
        <taxon>Saccharopolyspora</taxon>
    </lineage>
</organism>
<evidence type="ECO:0000256" key="9">
    <source>
        <dbReference type="ARBA" id="ARBA00023136"/>
    </source>
</evidence>
<dbReference type="CDD" id="cd03257">
    <property type="entry name" value="ABC_NikE_OppD_transporters"/>
    <property type="match status" value="1"/>
</dbReference>
<dbReference type="SUPFAM" id="SSF52540">
    <property type="entry name" value="P-loop containing nucleoside triphosphate hydrolases"/>
    <property type="match status" value="1"/>
</dbReference>
<proteinExistence type="inferred from homology"/>
<dbReference type="PROSITE" id="PS00211">
    <property type="entry name" value="ABC_TRANSPORTER_1"/>
    <property type="match status" value="1"/>
</dbReference>
<protein>
    <submittedName>
        <fullName evidence="11">ABC-type dipeptide/oligopeptide/nickel transport system, ATPase component</fullName>
    </submittedName>
</protein>
<comment type="similarity">
    <text evidence="2">Belongs to the ABC transporter superfamily.</text>
</comment>